<accession>A0A183JNA6</accession>
<dbReference type="Pfam" id="PF16399">
    <property type="entry name" value="Aquarius_N_1st"/>
    <property type="match status" value="1"/>
</dbReference>
<gene>
    <name evidence="2" type="ORF">SCUD_LOCUS4192</name>
</gene>
<reference evidence="2 3" key="2">
    <citation type="submission" date="2018-11" db="EMBL/GenBank/DDBJ databases">
        <authorList>
            <consortium name="Pathogen Informatics"/>
        </authorList>
    </citation>
    <scope>NUCLEOTIDE SEQUENCE [LARGE SCALE GENOMIC DNA]</scope>
    <source>
        <strain evidence="2">Dakar</strain>
        <strain evidence="3">Dakar, Senegal</strain>
    </source>
</reference>
<organism evidence="4">
    <name type="scientific">Schistosoma curassoni</name>
    <dbReference type="NCBI Taxonomy" id="6186"/>
    <lineage>
        <taxon>Eukaryota</taxon>
        <taxon>Metazoa</taxon>
        <taxon>Spiralia</taxon>
        <taxon>Lophotrochozoa</taxon>
        <taxon>Platyhelminthes</taxon>
        <taxon>Trematoda</taxon>
        <taxon>Digenea</taxon>
        <taxon>Strigeidida</taxon>
        <taxon>Schistosomatoidea</taxon>
        <taxon>Schistosomatidae</taxon>
        <taxon>Schistosoma</taxon>
    </lineage>
</organism>
<evidence type="ECO:0000259" key="1">
    <source>
        <dbReference type="Pfam" id="PF16399"/>
    </source>
</evidence>
<evidence type="ECO:0000313" key="4">
    <source>
        <dbReference type="WBParaSite" id="SCUD_0000419201-mRNA-1"/>
    </source>
</evidence>
<evidence type="ECO:0000313" key="2">
    <source>
        <dbReference type="EMBL" id="VDO87203.1"/>
    </source>
</evidence>
<protein>
    <submittedName>
        <fullName evidence="4">Aquarius_N domain-containing protein</fullName>
    </submittedName>
</protein>
<keyword evidence="3" id="KW-1185">Reference proteome</keyword>
<proteinExistence type="predicted"/>
<sequence>MTTAPRFGAESNSIIMSFRDSVDYVSQDRISQLARTYWITTPGSLKNSHSSACPTNKYKPFQSSVMERIYRQELLASGFSHRRCLALELNQYLEQWLWPHFEPDISSRAHVLSICAMVNEKARGRVPIWP</sequence>
<feature type="domain" description="RNA helicase aquarius N-terminal" evidence="1">
    <location>
        <begin position="30"/>
        <end position="129"/>
    </location>
</feature>
<dbReference type="Proteomes" id="UP000279833">
    <property type="component" value="Unassembled WGS sequence"/>
</dbReference>
<dbReference type="InterPro" id="IPR032174">
    <property type="entry name" value="Aquarius_N"/>
</dbReference>
<dbReference type="WBParaSite" id="SCUD_0000419201-mRNA-1">
    <property type="protein sequence ID" value="SCUD_0000419201-mRNA-1"/>
    <property type="gene ID" value="SCUD_0000419201"/>
</dbReference>
<reference evidence="4" key="1">
    <citation type="submission" date="2016-06" db="UniProtKB">
        <authorList>
            <consortium name="WormBaseParasite"/>
        </authorList>
    </citation>
    <scope>IDENTIFICATION</scope>
</reference>
<dbReference type="EMBL" id="UZAK01005308">
    <property type="protein sequence ID" value="VDO87203.1"/>
    <property type="molecule type" value="Genomic_DNA"/>
</dbReference>
<dbReference type="AlphaFoldDB" id="A0A183JNA6"/>
<dbReference type="STRING" id="6186.A0A183JNA6"/>
<evidence type="ECO:0000313" key="3">
    <source>
        <dbReference type="Proteomes" id="UP000279833"/>
    </source>
</evidence>
<name>A0A183JNA6_9TREM</name>